<comment type="caution">
    <text evidence="1">The sequence shown here is derived from an EMBL/GenBank/DDBJ whole genome shotgun (WGS) entry which is preliminary data.</text>
</comment>
<evidence type="ECO:0000313" key="1">
    <source>
        <dbReference type="EMBL" id="MBI5131504.1"/>
    </source>
</evidence>
<gene>
    <name evidence="1" type="ORF">HZA66_18865</name>
</gene>
<accession>A0A933S1T2</accession>
<dbReference type="Proteomes" id="UP000782519">
    <property type="component" value="Unassembled WGS sequence"/>
</dbReference>
<reference evidence="1" key="1">
    <citation type="submission" date="2020-07" db="EMBL/GenBank/DDBJ databases">
        <title>Huge and variable diversity of episymbiotic CPR bacteria and DPANN archaea in groundwater ecosystems.</title>
        <authorList>
            <person name="He C.Y."/>
            <person name="Keren R."/>
            <person name="Whittaker M."/>
            <person name="Farag I.F."/>
            <person name="Doudna J."/>
            <person name="Cate J.H.D."/>
            <person name="Banfield J.F."/>
        </authorList>
    </citation>
    <scope>NUCLEOTIDE SEQUENCE</scope>
    <source>
        <strain evidence="1">NC_groundwater_1818_Pr3_B-0.1um_66_35</strain>
    </source>
</reference>
<proteinExistence type="predicted"/>
<dbReference type="AlphaFoldDB" id="A0A933S1T2"/>
<organism evidence="1 2">
    <name type="scientific">Rhodopseudomonas palustris</name>
    <dbReference type="NCBI Taxonomy" id="1076"/>
    <lineage>
        <taxon>Bacteria</taxon>
        <taxon>Pseudomonadati</taxon>
        <taxon>Pseudomonadota</taxon>
        <taxon>Alphaproteobacteria</taxon>
        <taxon>Hyphomicrobiales</taxon>
        <taxon>Nitrobacteraceae</taxon>
        <taxon>Rhodopseudomonas</taxon>
    </lineage>
</organism>
<sequence>MPFPDAFADHPAFVLRTPSGLDEVVADFCLSLGACAASETPVAPTAEAEAGRPDGNVAIRIARDGGTALTGWTIEACPLFLSARFHVAWVPPDGVPTDVTPRADGAAVSLFAPDSRYAPTFHFARRPEDRTRRLVATAPERARLALSQLPASRRLYEEKRAAAKGIDPTTWIAMRLPPSPLEQDVDALLTCMAMRDRLLHHRADCGTQRDRRATDKLEERIAMLRTRIASSWRKEA</sequence>
<protein>
    <submittedName>
        <fullName evidence="1">Uncharacterized protein</fullName>
    </submittedName>
</protein>
<name>A0A933S1T2_RHOPL</name>
<dbReference type="EMBL" id="JACRJB010000053">
    <property type="protein sequence ID" value="MBI5131504.1"/>
    <property type="molecule type" value="Genomic_DNA"/>
</dbReference>
<evidence type="ECO:0000313" key="2">
    <source>
        <dbReference type="Proteomes" id="UP000782519"/>
    </source>
</evidence>